<dbReference type="Proteomes" id="UP000244336">
    <property type="component" value="Chromosome 9"/>
</dbReference>
<reference evidence="1 2" key="1">
    <citation type="submission" date="2018-04" db="EMBL/GenBank/DDBJ databases">
        <title>WGS assembly of Panicum hallii var. hallii HAL2.</title>
        <authorList>
            <person name="Lovell J."/>
            <person name="Jenkins J."/>
            <person name="Lowry D."/>
            <person name="Mamidi S."/>
            <person name="Sreedasyam A."/>
            <person name="Weng X."/>
            <person name="Barry K."/>
            <person name="Bonette J."/>
            <person name="Campitelli B."/>
            <person name="Daum C."/>
            <person name="Gordon S."/>
            <person name="Gould B."/>
            <person name="Lipzen A."/>
            <person name="MacQueen A."/>
            <person name="Palacio-Mejia J."/>
            <person name="Plott C."/>
            <person name="Shakirov E."/>
            <person name="Shu S."/>
            <person name="Yoshinaga Y."/>
            <person name="Zane M."/>
            <person name="Rokhsar D."/>
            <person name="Grimwood J."/>
            <person name="Schmutz J."/>
            <person name="Juenger T."/>
        </authorList>
    </citation>
    <scope>NUCLEOTIDE SEQUENCE [LARGE SCALE GENOMIC DNA]</scope>
    <source>
        <strain evidence="2">cv. HAL2</strain>
    </source>
</reference>
<gene>
    <name evidence="1" type="ORF">GQ55_9G559500</name>
</gene>
<name>A0A2T7CFJ4_9POAL</name>
<dbReference type="EMBL" id="CM009757">
    <property type="protein sequence ID" value="PUZ42122.1"/>
    <property type="molecule type" value="Genomic_DNA"/>
</dbReference>
<keyword evidence="2" id="KW-1185">Reference proteome</keyword>
<organism evidence="1 2">
    <name type="scientific">Panicum hallii var. hallii</name>
    <dbReference type="NCBI Taxonomy" id="1504633"/>
    <lineage>
        <taxon>Eukaryota</taxon>
        <taxon>Viridiplantae</taxon>
        <taxon>Streptophyta</taxon>
        <taxon>Embryophyta</taxon>
        <taxon>Tracheophyta</taxon>
        <taxon>Spermatophyta</taxon>
        <taxon>Magnoliopsida</taxon>
        <taxon>Liliopsida</taxon>
        <taxon>Poales</taxon>
        <taxon>Poaceae</taxon>
        <taxon>PACMAD clade</taxon>
        <taxon>Panicoideae</taxon>
        <taxon>Panicodae</taxon>
        <taxon>Paniceae</taxon>
        <taxon>Panicinae</taxon>
        <taxon>Panicum</taxon>
        <taxon>Panicum sect. Panicum</taxon>
    </lineage>
</organism>
<proteinExistence type="predicted"/>
<dbReference type="Gramene" id="PUZ42122">
    <property type="protein sequence ID" value="PUZ42122"/>
    <property type="gene ID" value="GQ55_9G559500"/>
</dbReference>
<protein>
    <submittedName>
        <fullName evidence="1">Uncharacterized protein</fullName>
    </submittedName>
</protein>
<evidence type="ECO:0000313" key="2">
    <source>
        <dbReference type="Proteomes" id="UP000244336"/>
    </source>
</evidence>
<evidence type="ECO:0000313" key="1">
    <source>
        <dbReference type="EMBL" id="PUZ42122.1"/>
    </source>
</evidence>
<sequence length="102" mass="12044">MKICHDRRAFIRKAYFYLAIVSSEHARPNLMILARFLRCRPTKSKKAGRHSFGYPHIVTARVPFSTPHSLVNFADERICRWEKMAAKCQRTDRLGYDMKPFQ</sequence>
<accession>A0A2T7CFJ4</accession>
<dbReference type="AlphaFoldDB" id="A0A2T7CFJ4"/>